<accession>A0A1C7MGC2</accession>
<dbReference type="AlphaFoldDB" id="A0A1C7MGC2"/>
<dbReference type="OrthoDB" id="1716625at2759"/>
<dbReference type="EMBL" id="LUGG01000004">
    <property type="protein sequence ID" value="OBZ75961.1"/>
    <property type="molecule type" value="Genomic_DNA"/>
</dbReference>
<dbReference type="STRING" id="5627.A0A1C7MGC2"/>
<dbReference type="Proteomes" id="UP000092993">
    <property type="component" value="Unassembled WGS sequence"/>
</dbReference>
<name>A0A1C7MGC2_GRIFR</name>
<sequence>MPMPLPEVQVREIPGSRDDLTFQLTMAYPRGGGAINLRATSARELLGAALVVLKLVPEPPAPAELFAADQVSPGLATAPLHFPVRAQRSMFQDASIQSIVEANTLQSDARDP</sequence>
<comment type="caution">
    <text evidence="1">The sequence shown here is derived from an EMBL/GenBank/DDBJ whole genome shotgun (WGS) entry which is preliminary data.</text>
</comment>
<proteinExistence type="predicted"/>
<organism evidence="1 2">
    <name type="scientific">Grifola frondosa</name>
    <name type="common">Maitake</name>
    <name type="synonym">Polyporus frondosus</name>
    <dbReference type="NCBI Taxonomy" id="5627"/>
    <lineage>
        <taxon>Eukaryota</taxon>
        <taxon>Fungi</taxon>
        <taxon>Dikarya</taxon>
        <taxon>Basidiomycota</taxon>
        <taxon>Agaricomycotina</taxon>
        <taxon>Agaricomycetes</taxon>
        <taxon>Polyporales</taxon>
        <taxon>Grifolaceae</taxon>
        <taxon>Grifola</taxon>
    </lineage>
</organism>
<protein>
    <submittedName>
        <fullName evidence="1">Uncharacterized protein</fullName>
    </submittedName>
</protein>
<keyword evidence="2" id="KW-1185">Reference proteome</keyword>
<reference evidence="1 2" key="1">
    <citation type="submission" date="2016-03" db="EMBL/GenBank/DDBJ databases">
        <title>Whole genome sequencing of Grifola frondosa 9006-11.</title>
        <authorList>
            <person name="Min B."/>
            <person name="Park H."/>
            <person name="Kim J.-G."/>
            <person name="Cho H."/>
            <person name="Oh Y.-L."/>
            <person name="Kong W.-S."/>
            <person name="Choi I.-G."/>
        </authorList>
    </citation>
    <scope>NUCLEOTIDE SEQUENCE [LARGE SCALE GENOMIC DNA]</scope>
    <source>
        <strain evidence="1 2">9006-11</strain>
    </source>
</reference>
<evidence type="ECO:0000313" key="2">
    <source>
        <dbReference type="Proteomes" id="UP000092993"/>
    </source>
</evidence>
<gene>
    <name evidence="1" type="ORF">A0H81_04930</name>
</gene>
<evidence type="ECO:0000313" key="1">
    <source>
        <dbReference type="EMBL" id="OBZ75961.1"/>
    </source>
</evidence>